<gene>
    <name evidence="7" type="ORF">NFIA_035540</name>
</gene>
<evidence type="ECO:0000256" key="4">
    <source>
        <dbReference type="ARBA" id="ARBA00023242"/>
    </source>
</evidence>
<dbReference type="GO" id="GO:0008270">
    <property type="term" value="F:zinc ion binding"/>
    <property type="evidence" value="ECO:0007669"/>
    <property type="project" value="InterPro"/>
</dbReference>
<dbReference type="eggNOG" id="ENOG502RNW3">
    <property type="taxonomic scope" value="Eukaryota"/>
</dbReference>
<dbReference type="GO" id="GO:0003677">
    <property type="term" value="F:DNA binding"/>
    <property type="evidence" value="ECO:0007669"/>
    <property type="project" value="UniProtKB-KW"/>
</dbReference>
<dbReference type="RefSeq" id="XP_001265883.1">
    <property type="nucleotide sequence ID" value="XM_001265882.1"/>
</dbReference>
<keyword evidence="1" id="KW-0805">Transcription regulation</keyword>
<feature type="compositionally biased region" description="Polar residues" evidence="6">
    <location>
        <begin position="104"/>
        <end position="119"/>
    </location>
</feature>
<dbReference type="VEuPathDB" id="FungiDB:NFIA_035540"/>
<organism evidence="7 8">
    <name type="scientific">Neosartorya fischeri (strain ATCC 1020 / DSM 3700 / CBS 544.65 / FGSC A1164 / JCM 1740 / NRRL 181 / WB 181)</name>
    <name type="common">Aspergillus fischerianus</name>
    <dbReference type="NCBI Taxonomy" id="331117"/>
    <lineage>
        <taxon>Eukaryota</taxon>
        <taxon>Fungi</taxon>
        <taxon>Dikarya</taxon>
        <taxon>Ascomycota</taxon>
        <taxon>Pezizomycotina</taxon>
        <taxon>Eurotiomycetes</taxon>
        <taxon>Eurotiomycetidae</taxon>
        <taxon>Eurotiales</taxon>
        <taxon>Aspergillaceae</taxon>
        <taxon>Aspergillus</taxon>
        <taxon>Aspergillus subgen. Fumigati</taxon>
    </lineage>
</organism>
<reference evidence="8" key="1">
    <citation type="journal article" date="2008" name="PLoS Genet.">
        <title>Genomic islands in the pathogenic filamentous fungus Aspergillus fumigatus.</title>
        <authorList>
            <person name="Fedorova N.D."/>
            <person name="Khaldi N."/>
            <person name="Joardar V.S."/>
            <person name="Maiti R."/>
            <person name="Amedeo P."/>
            <person name="Anderson M.J."/>
            <person name="Crabtree J."/>
            <person name="Silva J.C."/>
            <person name="Badger J.H."/>
            <person name="Albarraq A."/>
            <person name="Angiuoli S."/>
            <person name="Bussey H."/>
            <person name="Bowyer P."/>
            <person name="Cotty P.J."/>
            <person name="Dyer P.S."/>
            <person name="Egan A."/>
            <person name="Galens K."/>
            <person name="Fraser-Liggett C.M."/>
            <person name="Haas B.J."/>
            <person name="Inman J.M."/>
            <person name="Kent R."/>
            <person name="Lemieux S."/>
            <person name="Malavazi I."/>
            <person name="Orvis J."/>
            <person name="Roemer T."/>
            <person name="Ronning C.M."/>
            <person name="Sundaram J.P."/>
            <person name="Sutton G."/>
            <person name="Turner G."/>
            <person name="Venter J.C."/>
            <person name="White O.R."/>
            <person name="Whitty B.R."/>
            <person name="Youngman P."/>
            <person name="Wolfe K.H."/>
            <person name="Goldman G.H."/>
            <person name="Wortman J.R."/>
            <person name="Jiang B."/>
            <person name="Denning D.W."/>
            <person name="Nierman W.C."/>
        </authorList>
    </citation>
    <scope>NUCLEOTIDE SEQUENCE [LARGE SCALE GENOMIC DNA]</scope>
    <source>
        <strain evidence="8">ATCC 1020 / DSM 3700 / CBS 544.65 / FGSC A1164 / JCM 1740 / NRRL 181 / WB 181</strain>
    </source>
</reference>
<evidence type="ECO:0000256" key="3">
    <source>
        <dbReference type="ARBA" id="ARBA00023163"/>
    </source>
</evidence>
<dbReference type="STRING" id="331117.A1CZ16"/>
<keyword evidence="5" id="KW-0175">Coiled coil</keyword>
<feature type="compositionally biased region" description="Basic and acidic residues" evidence="6">
    <location>
        <begin position="76"/>
        <end position="97"/>
    </location>
</feature>
<feature type="region of interest" description="Disordered" evidence="6">
    <location>
        <begin position="56"/>
        <end position="140"/>
    </location>
</feature>
<keyword evidence="3" id="KW-0804">Transcription</keyword>
<dbReference type="GO" id="GO:0000981">
    <property type="term" value="F:DNA-binding transcription factor activity, RNA polymerase II-specific"/>
    <property type="evidence" value="ECO:0007669"/>
    <property type="project" value="InterPro"/>
</dbReference>
<feature type="region of interest" description="Disordered" evidence="6">
    <location>
        <begin position="355"/>
        <end position="503"/>
    </location>
</feature>
<feature type="compositionally biased region" description="Pro residues" evidence="6">
    <location>
        <begin position="411"/>
        <end position="420"/>
    </location>
</feature>
<feature type="compositionally biased region" description="Polar residues" evidence="6">
    <location>
        <begin position="56"/>
        <end position="70"/>
    </location>
</feature>
<evidence type="ECO:0000313" key="8">
    <source>
        <dbReference type="Proteomes" id="UP000006702"/>
    </source>
</evidence>
<feature type="region of interest" description="Disordered" evidence="6">
    <location>
        <begin position="534"/>
        <end position="562"/>
    </location>
</feature>
<dbReference type="InterPro" id="IPR036864">
    <property type="entry name" value="Zn2-C6_fun-type_DNA-bd_sf"/>
</dbReference>
<protein>
    <submittedName>
        <fullName evidence="7">C6 finger domain protein, putative</fullName>
    </submittedName>
</protein>
<feature type="compositionally biased region" description="Polar residues" evidence="6">
    <location>
        <begin position="453"/>
        <end position="474"/>
    </location>
</feature>
<dbReference type="HOGENOM" id="CLU_440019_0_0_1"/>
<feature type="compositionally biased region" description="Low complexity" evidence="6">
    <location>
        <begin position="437"/>
        <end position="452"/>
    </location>
</feature>
<evidence type="ECO:0000256" key="2">
    <source>
        <dbReference type="ARBA" id="ARBA00023125"/>
    </source>
</evidence>
<dbReference type="KEGG" id="nfi:NFIA_035540"/>
<proteinExistence type="predicted"/>
<keyword evidence="2" id="KW-0238">DNA-binding</keyword>
<feature type="region of interest" description="Disordered" evidence="6">
    <location>
        <begin position="578"/>
        <end position="640"/>
    </location>
</feature>
<feature type="compositionally biased region" description="Low complexity" evidence="6">
    <location>
        <begin position="26"/>
        <end position="40"/>
    </location>
</feature>
<dbReference type="CDD" id="cd00067">
    <property type="entry name" value="GAL4"/>
    <property type="match status" value="1"/>
</dbReference>
<sequence>MSGKKRRIDDVDNSDNGNRKKQARDSNIGSGANSGQSSSALTAEAVAKAPNMTAVVPSQTVSGEALSTKTAPAEAEQSRDKGKQRLEQVEEAKEAAKEAAGGISVNNKESTAGPSTEPSKQARVKKQRRKKTDPVPDPVETALSRIEKNPPKRTDRACDNCRMSTQTDTIQKLKCDNQPNGCAQCVKKGMPCTLTFATQKTYVRGAPQETGQARDGLNLEVERLRADVDFLLQDVHLLRRNVQQLQLENMQLRNVLAGLQTSFPNRNQFPRNPPPAGQGPPQAPYDVHAQAQAAGQGAGRMPLPANLPPAEQGTLYPTISPDPSLAGQGAGQMPLPANLPPVGQGTLYPTFPPDPPLAGQGAGQMPLPANLPPAEQGTLYPTFPPDPFPAGQGGGNPAPPPDFRLVGPGPLNFPPGPNLPPVIQEPANFLPAPRTPSPEQGSSSDQSSGSSPYRTSSEASADNDNTNYSATNNDPAFANPVFPPMTEQGGGQPALEAQQPGYQDTMADDTAMVLDDNDLEEFVAQPANPNDFYDFINAIGGDDGDNGDNGDNGNNGWDPIDTLMLPADRNRLAAFTNQPSYPSAANTAGPATDPFTIDPAQLTSQPGDYPQVGRPTTTLAMADVPWDSQNGRDNDGPQQN</sequence>
<feature type="compositionally biased region" description="Basic and acidic residues" evidence="6">
    <location>
        <begin position="630"/>
        <end position="640"/>
    </location>
</feature>
<dbReference type="InterPro" id="IPR001138">
    <property type="entry name" value="Zn2Cys6_DnaBD"/>
</dbReference>
<evidence type="ECO:0000256" key="6">
    <source>
        <dbReference type="SAM" id="MobiDB-lite"/>
    </source>
</evidence>
<keyword evidence="8" id="KW-1185">Reference proteome</keyword>
<name>A1CZ16_NEOFI</name>
<keyword evidence="4" id="KW-0539">Nucleus</keyword>
<dbReference type="Proteomes" id="UP000006702">
    <property type="component" value="Unassembled WGS sequence"/>
</dbReference>
<feature type="compositionally biased region" description="Basic residues" evidence="6">
    <location>
        <begin position="122"/>
        <end position="131"/>
    </location>
</feature>
<feature type="compositionally biased region" description="Pro residues" evidence="6">
    <location>
        <begin position="271"/>
        <end position="283"/>
    </location>
</feature>
<feature type="region of interest" description="Disordered" evidence="6">
    <location>
        <begin position="1"/>
        <end position="44"/>
    </location>
</feature>
<evidence type="ECO:0000256" key="1">
    <source>
        <dbReference type="ARBA" id="ARBA00023015"/>
    </source>
</evidence>
<feature type="region of interest" description="Disordered" evidence="6">
    <location>
        <begin position="263"/>
        <end position="312"/>
    </location>
</feature>
<dbReference type="EMBL" id="DS027686">
    <property type="protein sequence ID" value="EAW23986.1"/>
    <property type="molecule type" value="Genomic_DNA"/>
</dbReference>
<accession>A1CZ16</accession>
<dbReference type="AlphaFoldDB" id="A1CZ16"/>
<dbReference type="GeneID" id="4593183"/>
<dbReference type="SUPFAM" id="SSF57701">
    <property type="entry name" value="Zn2/Cys6 DNA-binding domain"/>
    <property type="match status" value="1"/>
</dbReference>
<feature type="coiled-coil region" evidence="5">
    <location>
        <begin position="214"/>
        <end position="262"/>
    </location>
</feature>
<dbReference type="Gene3D" id="4.10.240.10">
    <property type="entry name" value="Zn(2)-C6 fungal-type DNA-binding domain"/>
    <property type="match status" value="1"/>
</dbReference>
<evidence type="ECO:0000313" key="7">
    <source>
        <dbReference type="EMBL" id="EAW23986.1"/>
    </source>
</evidence>
<dbReference type="OrthoDB" id="4151048at2759"/>
<evidence type="ECO:0000256" key="5">
    <source>
        <dbReference type="SAM" id="Coils"/>
    </source>
</evidence>
<dbReference type="OMA" id="FPPMTEQ"/>